<dbReference type="GeneID" id="1478023"/>
<dbReference type="InterPro" id="IPR014777">
    <property type="entry name" value="4pyrrole_Mease_sub1"/>
</dbReference>
<evidence type="ECO:0000256" key="3">
    <source>
        <dbReference type="ARBA" id="ARBA00022603"/>
    </source>
</evidence>
<feature type="domain" description="Tetrapyrrole methylase" evidence="6">
    <location>
        <begin position="3"/>
        <end position="184"/>
    </location>
</feature>
<keyword evidence="3 7" id="KW-0489">Methyltransferase</keyword>
<name>A0A832T8W6_9EURY</name>
<evidence type="ECO:0000256" key="1">
    <source>
        <dbReference type="ARBA" id="ARBA00004953"/>
    </source>
</evidence>
<evidence type="ECO:0000313" key="7">
    <source>
        <dbReference type="EMBL" id="HII70240.1"/>
    </source>
</evidence>
<evidence type="ECO:0000259" key="6">
    <source>
        <dbReference type="Pfam" id="PF00590"/>
    </source>
</evidence>
<dbReference type="Pfam" id="PF00590">
    <property type="entry name" value="TP_methylase"/>
    <property type="match status" value="1"/>
</dbReference>
<dbReference type="PANTHER" id="PTHR43182:SF1">
    <property type="entry name" value="COBALT-PRECORRIN-7 C(5)-METHYLTRANSFERASE"/>
    <property type="match status" value="1"/>
</dbReference>
<dbReference type="InterPro" id="IPR012818">
    <property type="entry name" value="CbiE"/>
</dbReference>
<keyword evidence="5" id="KW-0949">S-adenosyl-L-methionine</keyword>
<dbReference type="Proteomes" id="UP000619545">
    <property type="component" value="Unassembled WGS sequence"/>
</dbReference>
<accession>A0A832T8W6</accession>
<evidence type="ECO:0000256" key="4">
    <source>
        <dbReference type="ARBA" id="ARBA00022679"/>
    </source>
</evidence>
<dbReference type="RefSeq" id="WP_011019796.1">
    <property type="nucleotide sequence ID" value="NZ_DUJS01000003.1"/>
</dbReference>
<protein>
    <submittedName>
        <fullName evidence="7">Cobalt-precorrin-7 (C(5))-methyltransferase</fullName>
    </submittedName>
</protein>
<dbReference type="GO" id="GO:0009236">
    <property type="term" value="P:cobalamin biosynthetic process"/>
    <property type="evidence" value="ECO:0007669"/>
    <property type="project" value="UniProtKB-UniPathway"/>
</dbReference>
<evidence type="ECO:0000256" key="2">
    <source>
        <dbReference type="ARBA" id="ARBA00022573"/>
    </source>
</evidence>
<sequence>MQVVGVGPNPTRFLTIEAIERIARADLLISSESILREIDGLRVEAEIDLSDKEVVTWNGSVRETLTEYADSDPVVVARGDPTYMGVGRLASLLFDDVEIVPGVSSLQALTARFGRGFHEVEAHVNLHSEEDVEKVVESLGAGRTTAVLFGKVRPAKVVETIESVGLNVKVIAGERLWYPDERLATELHSLRNFSEFTVAIFEPDHVIETSLR</sequence>
<comment type="pathway">
    <text evidence="1">Cofactor biosynthesis; adenosylcobalamin biosynthesis.</text>
</comment>
<comment type="caution">
    <text evidence="7">The sequence shown here is derived from an EMBL/GenBank/DDBJ whole genome shotgun (WGS) entry which is preliminary data.</text>
</comment>
<keyword evidence="2" id="KW-0169">Cobalamin biosynthesis</keyword>
<dbReference type="GO" id="GO:0032259">
    <property type="term" value="P:methylation"/>
    <property type="evidence" value="ECO:0007669"/>
    <property type="project" value="UniProtKB-KW"/>
</dbReference>
<dbReference type="InterPro" id="IPR000878">
    <property type="entry name" value="4pyrrol_Mease"/>
</dbReference>
<reference evidence="7" key="1">
    <citation type="journal article" date="2020" name="bioRxiv">
        <title>A rank-normalized archaeal taxonomy based on genome phylogeny resolves widespread incomplete and uneven classifications.</title>
        <authorList>
            <person name="Rinke C."/>
            <person name="Chuvochina M."/>
            <person name="Mussig A.J."/>
            <person name="Chaumeil P.-A."/>
            <person name="Waite D.W."/>
            <person name="Whitman W.B."/>
            <person name="Parks D.H."/>
            <person name="Hugenholtz P."/>
        </authorList>
    </citation>
    <scope>NUCLEOTIDE SEQUENCE</scope>
    <source>
        <strain evidence="7">UBA8853</strain>
    </source>
</reference>
<dbReference type="Gene3D" id="3.40.1010.10">
    <property type="entry name" value="Cobalt-precorrin-4 Transmethylase, Domain 1"/>
    <property type="match status" value="1"/>
</dbReference>
<gene>
    <name evidence="7" type="ORF">HA336_03290</name>
</gene>
<proteinExistence type="predicted"/>
<dbReference type="InterPro" id="IPR050714">
    <property type="entry name" value="Cobalamin_biosynth_MTase"/>
</dbReference>
<dbReference type="AlphaFoldDB" id="A0A832T8W6"/>
<dbReference type="UniPathway" id="UPA00148"/>
<dbReference type="InterPro" id="IPR035996">
    <property type="entry name" value="4pyrrol_Methylase_sf"/>
</dbReference>
<evidence type="ECO:0000313" key="8">
    <source>
        <dbReference type="Proteomes" id="UP000619545"/>
    </source>
</evidence>
<keyword evidence="4 7" id="KW-0808">Transferase</keyword>
<dbReference type="CDD" id="cd11644">
    <property type="entry name" value="Precorrin-6Y-MT"/>
    <property type="match status" value="1"/>
</dbReference>
<dbReference type="PANTHER" id="PTHR43182">
    <property type="entry name" value="COBALT-PRECORRIN-6B C(15)-METHYLTRANSFERASE (DECARBOXYLATING)"/>
    <property type="match status" value="1"/>
</dbReference>
<dbReference type="EMBL" id="DUJS01000003">
    <property type="protein sequence ID" value="HII70240.1"/>
    <property type="molecule type" value="Genomic_DNA"/>
</dbReference>
<dbReference type="SUPFAM" id="SSF53790">
    <property type="entry name" value="Tetrapyrrole methylase"/>
    <property type="match status" value="1"/>
</dbReference>
<evidence type="ECO:0000256" key="5">
    <source>
        <dbReference type="ARBA" id="ARBA00022691"/>
    </source>
</evidence>
<dbReference type="GO" id="GO:0008276">
    <property type="term" value="F:protein methyltransferase activity"/>
    <property type="evidence" value="ECO:0007669"/>
    <property type="project" value="InterPro"/>
</dbReference>
<organism evidence="7 8">
    <name type="scientific">Methanopyrus kandleri</name>
    <dbReference type="NCBI Taxonomy" id="2320"/>
    <lineage>
        <taxon>Archaea</taxon>
        <taxon>Methanobacteriati</taxon>
        <taxon>Methanobacteriota</taxon>
        <taxon>Methanomada group</taxon>
        <taxon>Methanopyri</taxon>
        <taxon>Methanopyrales</taxon>
        <taxon>Methanopyraceae</taxon>
        <taxon>Methanopyrus</taxon>
    </lineage>
</organism>